<dbReference type="Pfam" id="PF01544">
    <property type="entry name" value="CorA"/>
    <property type="match status" value="1"/>
</dbReference>
<comment type="caution">
    <text evidence="7">The sequence shown here is derived from an EMBL/GenBank/DDBJ whole genome shotgun (WGS) entry which is preliminary data.</text>
</comment>
<feature type="transmembrane region" description="Helical" evidence="6">
    <location>
        <begin position="347"/>
        <end position="371"/>
    </location>
</feature>
<protein>
    <submittedName>
        <fullName evidence="7">Uncharacterized protein</fullName>
    </submittedName>
</protein>
<sequence>MASRPTITILAQTDPDNKWVKSRIDFTIETISDVLPKQCYAFLDKRDYPPADGRREALLAHFYVPEFVANRTCFELNGYFGSRAAYDEAKKHVIGCATWFQWLVKMVRKHGTEPHEKGPEYVDGDPNNNRADSGPDKEQPSDESGAAGAGKKKKPAYRWFEMSIFTRWEFPDTCQVLCIDAPFDLPDELEKVWNRPTAQPADFRDPFALHANLVDRIIVYCDIAVWRLRDPVRELEKKRVEMRTGGIFDSVHDIARHAIHTSEVLQAAIETVTALQKCQSDIHKKLPENQDLDLTYKEQARDYARFQISLVKALKLRSDSSIDRLKNEVNLAFNNLSRQDNSVMKSIALLTMIFLPATFFSALFSTTFFSYSDDGWDVSSKLWIYFATIVPATIVIVVVWQFWLANSDSIEKFRDNKKQWAIDAWNRKPAEEASVQEKQHP</sequence>
<evidence type="ECO:0000256" key="5">
    <source>
        <dbReference type="SAM" id="MobiDB-lite"/>
    </source>
</evidence>
<proteinExistence type="predicted"/>
<reference evidence="7" key="2">
    <citation type="submission" date="2023-06" db="EMBL/GenBank/DDBJ databases">
        <authorList>
            <consortium name="Lawrence Berkeley National Laboratory"/>
            <person name="Haridas S."/>
            <person name="Hensen N."/>
            <person name="Bonometti L."/>
            <person name="Westerberg I."/>
            <person name="Brannstrom I.O."/>
            <person name="Guillou S."/>
            <person name="Cros-Aarteil S."/>
            <person name="Calhoun S."/>
            <person name="Kuo A."/>
            <person name="Mondo S."/>
            <person name="Pangilinan J."/>
            <person name="Riley R."/>
            <person name="LaButti K."/>
            <person name="Andreopoulos B."/>
            <person name="Lipzen A."/>
            <person name="Chen C."/>
            <person name="Yanf M."/>
            <person name="Daum C."/>
            <person name="Ng V."/>
            <person name="Clum A."/>
            <person name="Steindorff A."/>
            <person name="Ohm R."/>
            <person name="Martin F."/>
            <person name="Silar P."/>
            <person name="Natvig D."/>
            <person name="Lalanne C."/>
            <person name="Gautier V."/>
            <person name="Ament-velasquez S.L."/>
            <person name="Kruys A."/>
            <person name="Hutchinson M.I."/>
            <person name="Powell A.J."/>
            <person name="Barry K."/>
            <person name="Miller A.N."/>
            <person name="Grigoriev I.V."/>
            <person name="Debuchy R."/>
            <person name="Gladieux P."/>
            <person name="Thoren M.H."/>
            <person name="Johannesson H."/>
        </authorList>
    </citation>
    <scope>NUCLEOTIDE SEQUENCE</scope>
    <source>
        <strain evidence="7">CBS 232.78</strain>
    </source>
</reference>
<evidence type="ECO:0000256" key="2">
    <source>
        <dbReference type="ARBA" id="ARBA00022692"/>
    </source>
</evidence>
<feature type="region of interest" description="Disordered" evidence="5">
    <location>
        <begin position="113"/>
        <end position="150"/>
    </location>
</feature>
<comment type="subcellular location">
    <subcellularLocation>
        <location evidence="1">Cell membrane</location>
        <topology evidence="1">Multi-pass membrane protein</topology>
    </subcellularLocation>
</comment>
<keyword evidence="4 6" id="KW-0472">Membrane</keyword>
<dbReference type="EMBL" id="JAULSW010000001">
    <property type="protein sequence ID" value="KAK3393532.1"/>
    <property type="molecule type" value="Genomic_DNA"/>
</dbReference>
<gene>
    <name evidence="7" type="ORF">B0H63DRAFT_458424</name>
</gene>
<keyword evidence="2 6" id="KW-0812">Transmembrane</keyword>
<evidence type="ECO:0000313" key="8">
    <source>
        <dbReference type="Proteomes" id="UP001285441"/>
    </source>
</evidence>
<evidence type="ECO:0000256" key="6">
    <source>
        <dbReference type="SAM" id="Phobius"/>
    </source>
</evidence>
<name>A0AAE0U7A8_9PEZI</name>
<dbReference type="SUPFAM" id="SSF144083">
    <property type="entry name" value="Magnesium transport protein CorA, transmembrane region"/>
    <property type="match status" value="1"/>
</dbReference>
<accession>A0AAE0U7A8</accession>
<dbReference type="PANTHER" id="PTHR46494">
    <property type="entry name" value="CORA FAMILY METAL ION TRANSPORTER (EUROFUNG)"/>
    <property type="match status" value="1"/>
</dbReference>
<keyword evidence="3 6" id="KW-1133">Transmembrane helix</keyword>
<dbReference type="PANTHER" id="PTHR46494:SF1">
    <property type="entry name" value="CORA FAMILY METAL ION TRANSPORTER (EUROFUNG)"/>
    <property type="match status" value="1"/>
</dbReference>
<feature type="transmembrane region" description="Helical" evidence="6">
    <location>
        <begin position="383"/>
        <end position="404"/>
    </location>
</feature>
<evidence type="ECO:0000256" key="1">
    <source>
        <dbReference type="ARBA" id="ARBA00004651"/>
    </source>
</evidence>
<evidence type="ECO:0000313" key="7">
    <source>
        <dbReference type="EMBL" id="KAK3393532.1"/>
    </source>
</evidence>
<evidence type="ECO:0000256" key="3">
    <source>
        <dbReference type="ARBA" id="ARBA00022989"/>
    </source>
</evidence>
<organism evidence="7 8">
    <name type="scientific">Podospora didyma</name>
    <dbReference type="NCBI Taxonomy" id="330526"/>
    <lineage>
        <taxon>Eukaryota</taxon>
        <taxon>Fungi</taxon>
        <taxon>Dikarya</taxon>
        <taxon>Ascomycota</taxon>
        <taxon>Pezizomycotina</taxon>
        <taxon>Sordariomycetes</taxon>
        <taxon>Sordariomycetidae</taxon>
        <taxon>Sordariales</taxon>
        <taxon>Podosporaceae</taxon>
        <taxon>Podospora</taxon>
    </lineage>
</organism>
<dbReference type="GO" id="GO:0015087">
    <property type="term" value="F:cobalt ion transmembrane transporter activity"/>
    <property type="evidence" value="ECO:0007669"/>
    <property type="project" value="TreeGrafter"/>
</dbReference>
<dbReference type="InterPro" id="IPR045863">
    <property type="entry name" value="CorA_TM1_TM2"/>
</dbReference>
<dbReference type="InterPro" id="IPR002523">
    <property type="entry name" value="MgTranspt_CorA/ZnTranspt_ZntB"/>
</dbReference>
<dbReference type="AlphaFoldDB" id="A0AAE0U7A8"/>
<dbReference type="GO" id="GO:0050897">
    <property type="term" value="F:cobalt ion binding"/>
    <property type="evidence" value="ECO:0007669"/>
    <property type="project" value="TreeGrafter"/>
</dbReference>
<dbReference type="Proteomes" id="UP001285441">
    <property type="component" value="Unassembled WGS sequence"/>
</dbReference>
<keyword evidence="8" id="KW-1185">Reference proteome</keyword>
<dbReference type="GO" id="GO:0000287">
    <property type="term" value="F:magnesium ion binding"/>
    <property type="evidence" value="ECO:0007669"/>
    <property type="project" value="TreeGrafter"/>
</dbReference>
<dbReference type="Gene3D" id="1.20.58.340">
    <property type="entry name" value="Magnesium transport protein CorA, transmembrane region"/>
    <property type="match status" value="1"/>
</dbReference>
<reference evidence="7" key="1">
    <citation type="journal article" date="2023" name="Mol. Phylogenet. Evol.">
        <title>Genome-scale phylogeny and comparative genomics of the fungal order Sordariales.</title>
        <authorList>
            <person name="Hensen N."/>
            <person name="Bonometti L."/>
            <person name="Westerberg I."/>
            <person name="Brannstrom I.O."/>
            <person name="Guillou S."/>
            <person name="Cros-Aarteil S."/>
            <person name="Calhoun S."/>
            <person name="Haridas S."/>
            <person name="Kuo A."/>
            <person name="Mondo S."/>
            <person name="Pangilinan J."/>
            <person name="Riley R."/>
            <person name="LaButti K."/>
            <person name="Andreopoulos B."/>
            <person name="Lipzen A."/>
            <person name="Chen C."/>
            <person name="Yan M."/>
            <person name="Daum C."/>
            <person name="Ng V."/>
            <person name="Clum A."/>
            <person name="Steindorff A."/>
            <person name="Ohm R.A."/>
            <person name="Martin F."/>
            <person name="Silar P."/>
            <person name="Natvig D.O."/>
            <person name="Lalanne C."/>
            <person name="Gautier V."/>
            <person name="Ament-Velasquez S.L."/>
            <person name="Kruys A."/>
            <person name="Hutchinson M.I."/>
            <person name="Powell A.J."/>
            <person name="Barry K."/>
            <person name="Miller A.N."/>
            <person name="Grigoriev I.V."/>
            <person name="Debuchy R."/>
            <person name="Gladieux P."/>
            <person name="Hiltunen Thoren M."/>
            <person name="Johannesson H."/>
        </authorList>
    </citation>
    <scope>NUCLEOTIDE SEQUENCE</scope>
    <source>
        <strain evidence="7">CBS 232.78</strain>
    </source>
</reference>
<dbReference type="GO" id="GO:0015095">
    <property type="term" value="F:magnesium ion transmembrane transporter activity"/>
    <property type="evidence" value="ECO:0007669"/>
    <property type="project" value="TreeGrafter"/>
</dbReference>
<dbReference type="GO" id="GO:0005886">
    <property type="term" value="C:plasma membrane"/>
    <property type="evidence" value="ECO:0007669"/>
    <property type="project" value="UniProtKB-SubCell"/>
</dbReference>
<evidence type="ECO:0000256" key="4">
    <source>
        <dbReference type="ARBA" id="ARBA00023136"/>
    </source>
</evidence>